<proteinExistence type="predicted"/>
<protein>
    <submittedName>
        <fullName evidence="2">Uncharacterized protein</fullName>
    </submittedName>
</protein>
<feature type="region of interest" description="Disordered" evidence="1">
    <location>
        <begin position="16"/>
        <end position="60"/>
    </location>
</feature>
<feature type="compositionally biased region" description="Basic and acidic residues" evidence="1">
    <location>
        <begin position="30"/>
        <end position="60"/>
    </location>
</feature>
<dbReference type="Proteomes" id="UP001420932">
    <property type="component" value="Unassembled WGS sequence"/>
</dbReference>
<evidence type="ECO:0000256" key="1">
    <source>
        <dbReference type="SAM" id="MobiDB-lite"/>
    </source>
</evidence>
<evidence type="ECO:0000313" key="2">
    <source>
        <dbReference type="EMBL" id="KAK9142090.1"/>
    </source>
</evidence>
<dbReference type="EMBL" id="JBBNAF010000005">
    <property type="protein sequence ID" value="KAK9142090.1"/>
    <property type="molecule type" value="Genomic_DNA"/>
</dbReference>
<gene>
    <name evidence="2" type="ORF">Syun_011490</name>
</gene>
<organism evidence="2 3">
    <name type="scientific">Stephania yunnanensis</name>
    <dbReference type="NCBI Taxonomy" id="152371"/>
    <lineage>
        <taxon>Eukaryota</taxon>
        <taxon>Viridiplantae</taxon>
        <taxon>Streptophyta</taxon>
        <taxon>Embryophyta</taxon>
        <taxon>Tracheophyta</taxon>
        <taxon>Spermatophyta</taxon>
        <taxon>Magnoliopsida</taxon>
        <taxon>Ranunculales</taxon>
        <taxon>Menispermaceae</taxon>
        <taxon>Menispermoideae</taxon>
        <taxon>Cissampelideae</taxon>
        <taxon>Stephania</taxon>
    </lineage>
</organism>
<keyword evidence="3" id="KW-1185">Reference proteome</keyword>
<reference evidence="2 3" key="1">
    <citation type="submission" date="2024-01" db="EMBL/GenBank/DDBJ databases">
        <title>Genome assemblies of Stephania.</title>
        <authorList>
            <person name="Yang L."/>
        </authorList>
    </citation>
    <scope>NUCLEOTIDE SEQUENCE [LARGE SCALE GENOMIC DNA]</scope>
    <source>
        <strain evidence="2">YNDBR</strain>
        <tissue evidence="2">Leaf</tissue>
    </source>
</reference>
<feature type="region of interest" description="Disordered" evidence="1">
    <location>
        <begin position="74"/>
        <end position="93"/>
    </location>
</feature>
<accession>A0AAP0PI67</accession>
<name>A0AAP0PI67_9MAGN</name>
<feature type="compositionally biased region" description="Basic and acidic residues" evidence="1">
    <location>
        <begin position="81"/>
        <end position="93"/>
    </location>
</feature>
<sequence length="211" mass="23576">MGLKSVVIAVEGNEESISAAQAVRPRPHMRCRDGDRRTRDGESGDKRARDGESGDWRARDGEMVAVTTSLATGWRRRQRRERQSRWFGERDRERDRERETSRMFFTKILPGPVLNGIERNGRNGNGHILPALGSFSIFASGVVDSISNREDVGVAKLVGQDLRAPNICGNIPPSDRSAPPRSMDPWAGGIGRSTFQLFSFLCSFLLCHHRT</sequence>
<evidence type="ECO:0000313" key="3">
    <source>
        <dbReference type="Proteomes" id="UP001420932"/>
    </source>
</evidence>
<comment type="caution">
    <text evidence="2">The sequence shown here is derived from an EMBL/GenBank/DDBJ whole genome shotgun (WGS) entry which is preliminary data.</text>
</comment>
<dbReference type="AlphaFoldDB" id="A0AAP0PI67"/>